<keyword evidence="3" id="KW-1185">Reference proteome</keyword>
<organism evidence="2 3">
    <name type="scientific">Rhododendron griersonianum</name>
    <dbReference type="NCBI Taxonomy" id="479676"/>
    <lineage>
        <taxon>Eukaryota</taxon>
        <taxon>Viridiplantae</taxon>
        <taxon>Streptophyta</taxon>
        <taxon>Embryophyta</taxon>
        <taxon>Tracheophyta</taxon>
        <taxon>Spermatophyta</taxon>
        <taxon>Magnoliopsida</taxon>
        <taxon>eudicotyledons</taxon>
        <taxon>Gunneridae</taxon>
        <taxon>Pentapetalae</taxon>
        <taxon>asterids</taxon>
        <taxon>Ericales</taxon>
        <taxon>Ericaceae</taxon>
        <taxon>Ericoideae</taxon>
        <taxon>Rhodoreae</taxon>
        <taxon>Rhododendron</taxon>
    </lineage>
</organism>
<dbReference type="Proteomes" id="UP000823749">
    <property type="component" value="Chromosome 10"/>
</dbReference>
<feature type="region of interest" description="Disordered" evidence="1">
    <location>
        <begin position="116"/>
        <end position="161"/>
    </location>
</feature>
<name>A0AAV6INN6_9ERIC</name>
<gene>
    <name evidence="2" type="ORF">RHGRI_030468</name>
</gene>
<proteinExistence type="predicted"/>
<evidence type="ECO:0000256" key="1">
    <source>
        <dbReference type="SAM" id="MobiDB-lite"/>
    </source>
</evidence>
<feature type="region of interest" description="Disordered" evidence="1">
    <location>
        <begin position="27"/>
        <end position="53"/>
    </location>
</feature>
<sequence length="217" mass="23588">MVVVVVEEEETFRTVSSCKQFYSSGLRSAGEDDDVDKGGNDKDANKDQLGEDTTDAEHHVEYCNNANIQCFKTSHLENAPSNTKAGMIATTISTPVEINKLSLLPKSADALAQNAGENINDSNSNSSSHNLDSFVQDSGSPSKKEFSEIGFPSDKAQDKEAHLTERLDQLDQQEVIGNNTTYNNPVVIGSDCSIRPSQVKGCHQKAWDMQGFVVAVE</sequence>
<protein>
    <submittedName>
        <fullName evidence="2">Uncharacterized protein</fullName>
    </submittedName>
</protein>
<comment type="caution">
    <text evidence="2">The sequence shown here is derived from an EMBL/GenBank/DDBJ whole genome shotgun (WGS) entry which is preliminary data.</text>
</comment>
<feature type="compositionally biased region" description="Polar residues" evidence="1">
    <location>
        <begin position="131"/>
        <end position="141"/>
    </location>
</feature>
<evidence type="ECO:0000313" key="3">
    <source>
        <dbReference type="Proteomes" id="UP000823749"/>
    </source>
</evidence>
<reference evidence="2" key="1">
    <citation type="submission" date="2020-08" db="EMBL/GenBank/DDBJ databases">
        <title>Plant Genome Project.</title>
        <authorList>
            <person name="Zhang R.-G."/>
        </authorList>
    </citation>
    <scope>NUCLEOTIDE SEQUENCE</scope>
    <source>
        <strain evidence="2">WSP0</strain>
        <tissue evidence="2">Leaf</tissue>
    </source>
</reference>
<evidence type="ECO:0000313" key="2">
    <source>
        <dbReference type="EMBL" id="KAG5530107.1"/>
    </source>
</evidence>
<dbReference type="EMBL" id="JACTNZ010000010">
    <property type="protein sequence ID" value="KAG5530107.1"/>
    <property type="molecule type" value="Genomic_DNA"/>
</dbReference>
<dbReference type="AlphaFoldDB" id="A0AAV6INN6"/>
<feature type="compositionally biased region" description="Basic and acidic residues" evidence="1">
    <location>
        <begin position="36"/>
        <end position="53"/>
    </location>
</feature>
<accession>A0AAV6INN6</accession>
<feature type="compositionally biased region" description="Low complexity" evidence="1">
    <location>
        <begin position="118"/>
        <end position="130"/>
    </location>
</feature>